<sequence>MQAPFDFHHYLPINDADLLSGLYLIGGGRRRIVSGATYPPVEHPGVYQFQWSQGRELPEYQIILLSDGGGEFESKPTGTMKWNDAALVILFPGVWHRYKPKPKQGWTERWISIHGQDVPTIFDEGGLSPEHAVIPLSNVEWCEQTFDTVLQRIASEPTGQSAALRIGAMQVMAVTLDHVPAKSNLPPDEPLSRVKDSVLNQVSDELVKDAVSLIWTQSHRRMTVDHLVSQLPCTRRTLERRFSTELGHTILDEINRCRLTRAKMMLKQTTLPIKSIAYMSGFGDQERLRVLLHQDEHCSPSEYRERSHTQEST</sequence>
<evidence type="ECO:0000259" key="4">
    <source>
        <dbReference type="PROSITE" id="PS01124"/>
    </source>
</evidence>
<proteinExistence type="predicted"/>
<dbReference type="InterPro" id="IPR009057">
    <property type="entry name" value="Homeodomain-like_sf"/>
</dbReference>
<dbReference type="PANTHER" id="PTHR43280">
    <property type="entry name" value="ARAC-FAMILY TRANSCRIPTIONAL REGULATOR"/>
    <property type="match status" value="1"/>
</dbReference>
<evidence type="ECO:0000313" key="6">
    <source>
        <dbReference type="Proteomes" id="UP000322699"/>
    </source>
</evidence>
<keyword evidence="2" id="KW-0238">DNA-binding</keyword>
<name>A0A5B1CKS4_9BACT</name>
<dbReference type="Pfam" id="PF02311">
    <property type="entry name" value="AraC_binding"/>
    <property type="match status" value="1"/>
</dbReference>
<gene>
    <name evidence="5" type="primary">xylR_2</name>
    <name evidence="5" type="ORF">LF1_24610</name>
</gene>
<dbReference type="GO" id="GO:0003700">
    <property type="term" value="F:DNA-binding transcription factor activity"/>
    <property type="evidence" value="ECO:0007669"/>
    <property type="project" value="InterPro"/>
</dbReference>
<dbReference type="Pfam" id="PF12833">
    <property type="entry name" value="HTH_18"/>
    <property type="match status" value="1"/>
</dbReference>
<evidence type="ECO:0000256" key="3">
    <source>
        <dbReference type="ARBA" id="ARBA00023163"/>
    </source>
</evidence>
<dbReference type="SUPFAM" id="SSF46689">
    <property type="entry name" value="Homeodomain-like"/>
    <property type="match status" value="1"/>
</dbReference>
<comment type="caution">
    <text evidence="5">The sequence shown here is derived from an EMBL/GenBank/DDBJ whole genome shotgun (WGS) entry which is preliminary data.</text>
</comment>
<dbReference type="EMBL" id="VRLW01000001">
    <property type="protein sequence ID" value="KAA1259924.1"/>
    <property type="molecule type" value="Genomic_DNA"/>
</dbReference>
<dbReference type="Proteomes" id="UP000322699">
    <property type="component" value="Unassembled WGS sequence"/>
</dbReference>
<dbReference type="SUPFAM" id="SSF51215">
    <property type="entry name" value="Regulatory protein AraC"/>
    <property type="match status" value="1"/>
</dbReference>
<dbReference type="SMART" id="SM00342">
    <property type="entry name" value="HTH_ARAC"/>
    <property type="match status" value="1"/>
</dbReference>
<reference evidence="5 6" key="1">
    <citation type="submission" date="2019-08" db="EMBL/GenBank/DDBJ databases">
        <title>Deep-cultivation of Planctomycetes and their phenomic and genomic characterization uncovers novel biology.</title>
        <authorList>
            <person name="Wiegand S."/>
            <person name="Jogler M."/>
            <person name="Boedeker C."/>
            <person name="Pinto D."/>
            <person name="Vollmers J."/>
            <person name="Rivas-Marin E."/>
            <person name="Kohn T."/>
            <person name="Peeters S.H."/>
            <person name="Heuer A."/>
            <person name="Rast P."/>
            <person name="Oberbeckmann S."/>
            <person name="Bunk B."/>
            <person name="Jeske O."/>
            <person name="Meyerdierks A."/>
            <person name="Storesund J.E."/>
            <person name="Kallscheuer N."/>
            <person name="Luecker S."/>
            <person name="Lage O.M."/>
            <person name="Pohl T."/>
            <person name="Merkel B.J."/>
            <person name="Hornburger P."/>
            <person name="Mueller R.-W."/>
            <person name="Bruemmer F."/>
            <person name="Labrenz M."/>
            <person name="Spormann A.M."/>
            <person name="Op Den Camp H."/>
            <person name="Overmann J."/>
            <person name="Amann R."/>
            <person name="Jetten M.S.M."/>
            <person name="Mascher T."/>
            <person name="Medema M.H."/>
            <person name="Devos D.P."/>
            <person name="Kaster A.-K."/>
            <person name="Ovreas L."/>
            <person name="Rohde M."/>
            <person name="Galperin M.Y."/>
            <person name="Jogler C."/>
        </authorList>
    </citation>
    <scope>NUCLEOTIDE SEQUENCE [LARGE SCALE GENOMIC DNA]</scope>
    <source>
        <strain evidence="5 6">LF1</strain>
    </source>
</reference>
<dbReference type="PANTHER" id="PTHR43280:SF2">
    <property type="entry name" value="HTH-TYPE TRANSCRIPTIONAL REGULATOR EXSA"/>
    <property type="match status" value="1"/>
</dbReference>
<dbReference type="InterPro" id="IPR003313">
    <property type="entry name" value="AraC-bd"/>
</dbReference>
<evidence type="ECO:0000313" key="5">
    <source>
        <dbReference type="EMBL" id="KAA1259924.1"/>
    </source>
</evidence>
<evidence type="ECO:0000256" key="2">
    <source>
        <dbReference type="ARBA" id="ARBA00023125"/>
    </source>
</evidence>
<dbReference type="PROSITE" id="PS01124">
    <property type="entry name" value="HTH_ARAC_FAMILY_2"/>
    <property type="match status" value="1"/>
</dbReference>
<dbReference type="AlphaFoldDB" id="A0A5B1CKS4"/>
<keyword evidence="1" id="KW-0805">Transcription regulation</keyword>
<keyword evidence="6" id="KW-1185">Reference proteome</keyword>
<dbReference type="InterPro" id="IPR018060">
    <property type="entry name" value="HTH_AraC"/>
</dbReference>
<accession>A0A5B1CKS4</accession>
<dbReference type="GO" id="GO:0043565">
    <property type="term" value="F:sequence-specific DNA binding"/>
    <property type="evidence" value="ECO:0007669"/>
    <property type="project" value="InterPro"/>
</dbReference>
<protein>
    <submittedName>
        <fullName evidence="5">Xylose operon regulatory protein</fullName>
    </submittedName>
</protein>
<evidence type="ECO:0000256" key="1">
    <source>
        <dbReference type="ARBA" id="ARBA00023015"/>
    </source>
</evidence>
<dbReference type="Gene3D" id="1.10.10.60">
    <property type="entry name" value="Homeodomain-like"/>
    <property type="match status" value="1"/>
</dbReference>
<dbReference type="RefSeq" id="WP_068260882.1">
    <property type="nucleotide sequence ID" value="NZ_VRLW01000001.1"/>
</dbReference>
<keyword evidence="3" id="KW-0804">Transcription</keyword>
<organism evidence="5 6">
    <name type="scientific">Rubripirellula obstinata</name>
    <dbReference type="NCBI Taxonomy" id="406547"/>
    <lineage>
        <taxon>Bacteria</taxon>
        <taxon>Pseudomonadati</taxon>
        <taxon>Planctomycetota</taxon>
        <taxon>Planctomycetia</taxon>
        <taxon>Pirellulales</taxon>
        <taxon>Pirellulaceae</taxon>
        <taxon>Rubripirellula</taxon>
    </lineage>
</organism>
<feature type="domain" description="HTH araC/xylS-type" evidence="4">
    <location>
        <begin position="208"/>
        <end position="306"/>
    </location>
</feature>
<dbReference type="InterPro" id="IPR037923">
    <property type="entry name" value="HTH-like"/>
</dbReference>